<dbReference type="Proteomes" id="UP000632377">
    <property type="component" value="Unassembled WGS sequence"/>
</dbReference>
<protein>
    <submittedName>
        <fullName evidence="1">DUF2800 domain-containing protein</fullName>
    </submittedName>
</protein>
<dbReference type="InterPro" id="IPR021229">
    <property type="entry name" value="DUF2800"/>
</dbReference>
<comment type="caution">
    <text evidence="1">The sequence shown here is derived from an EMBL/GenBank/DDBJ whole genome shotgun (WGS) entry which is preliminary data.</text>
</comment>
<dbReference type="Pfam" id="PF10926">
    <property type="entry name" value="DUF2800"/>
    <property type="match status" value="1"/>
</dbReference>
<proteinExistence type="predicted"/>
<evidence type="ECO:0000313" key="1">
    <source>
        <dbReference type="EMBL" id="MBL4935081.1"/>
    </source>
</evidence>
<gene>
    <name evidence="1" type="ORF">JK636_04835</name>
</gene>
<reference evidence="1 2" key="1">
    <citation type="submission" date="2021-01" db="EMBL/GenBank/DDBJ databases">
        <title>Genome public.</title>
        <authorList>
            <person name="Liu C."/>
            <person name="Sun Q."/>
        </authorList>
    </citation>
    <scope>NUCLEOTIDE SEQUENCE [LARGE SCALE GENOMIC DNA]</scope>
    <source>
        <strain evidence="1 2">YIM B02515</strain>
    </source>
</reference>
<dbReference type="EMBL" id="JAESWC010000002">
    <property type="protein sequence ID" value="MBL4935081.1"/>
    <property type="molecule type" value="Genomic_DNA"/>
</dbReference>
<sequence>MLKDNGFEDTMLYERKHLTLSETEKLVGKAKFKELLSSHIHTPPGKPTLAVSEDKREAFKRMTAAQVFADAGN</sequence>
<accession>A0ABS1T735</accession>
<dbReference type="RefSeq" id="WP_202747697.1">
    <property type="nucleotide sequence ID" value="NZ_JAESWC010000002.1"/>
</dbReference>
<organism evidence="1 2">
    <name type="scientific">Clostridium rhizosphaerae</name>
    <dbReference type="NCBI Taxonomy" id="2803861"/>
    <lineage>
        <taxon>Bacteria</taxon>
        <taxon>Bacillati</taxon>
        <taxon>Bacillota</taxon>
        <taxon>Clostridia</taxon>
        <taxon>Eubacteriales</taxon>
        <taxon>Clostridiaceae</taxon>
        <taxon>Clostridium</taxon>
    </lineage>
</organism>
<keyword evidence="2" id="KW-1185">Reference proteome</keyword>
<name>A0ABS1T735_9CLOT</name>
<evidence type="ECO:0000313" key="2">
    <source>
        <dbReference type="Proteomes" id="UP000632377"/>
    </source>
</evidence>